<evidence type="ECO:0000256" key="1">
    <source>
        <dbReference type="SAM" id="MobiDB-lite"/>
    </source>
</evidence>
<proteinExistence type="predicted"/>
<comment type="caution">
    <text evidence="3">The sequence shown here is derived from an EMBL/GenBank/DDBJ whole genome shotgun (WGS) entry which is preliminary data.</text>
</comment>
<accession>A0A366HT09</accession>
<reference evidence="3 4" key="1">
    <citation type="submission" date="2018-06" db="EMBL/GenBank/DDBJ databases">
        <title>Genomic Encyclopedia of Type Strains, Phase IV (KMG-IV): sequencing the most valuable type-strain genomes for metagenomic binning, comparative biology and taxonomic classification.</title>
        <authorList>
            <person name="Goeker M."/>
        </authorList>
    </citation>
    <scope>NUCLEOTIDE SEQUENCE [LARGE SCALE GENOMIC DNA]</scope>
    <source>
        <strain evidence="3 4">DSM 25532</strain>
    </source>
</reference>
<dbReference type="EMBL" id="QNRR01000001">
    <property type="protein sequence ID" value="RBP47402.1"/>
    <property type="molecule type" value="Genomic_DNA"/>
</dbReference>
<dbReference type="GO" id="GO:0016787">
    <property type="term" value="F:hydrolase activity"/>
    <property type="evidence" value="ECO:0007669"/>
    <property type="project" value="InterPro"/>
</dbReference>
<feature type="compositionally biased region" description="Basic and acidic residues" evidence="1">
    <location>
        <begin position="22"/>
        <end position="46"/>
    </location>
</feature>
<protein>
    <submittedName>
        <fullName evidence="3">Uncharacterized protein DUF1080</fullName>
    </submittedName>
</protein>
<dbReference type="Pfam" id="PF06439">
    <property type="entry name" value="3keto-disac_hyd"/>
    <property type="match status" value="1"/>
</dbReference>
<gene>
    <name evidence="3" type="ORF">DES53_101199</name>
</gene>
<evidence type="ECO:0000313" key="3">
    <source>
        <dbReference type="EMBL" id="RBP47402.1"/>
    </source>
</evidence>
<organism evidence="3 4">
    <name type="scientific">Roseimicrobium gellanilyticum</name>
    <dbReference type="NCBI Taxonomy" id="748857"/>
    <lineage>
        <taxon>Bacteria</taxon>
        <taxon>Pseudomonadati</taxon>
        <taxon>Verrucomicrobiota</taxon>
        <taxon>Verrucomicrobiia</taxon>
        <taxon>Verrucomicrobiales</taxon>
        <taxon>Verrucomicrobiaceae</taxon>
        <taxon>Roseimicrobium</taxon>
    </lineage>
</organism>
<feature type="domain" description="3-keto-alpha-glucoside-1,2-lyase/3-keto-2-hydroxy-glucal hydratase" evidence="2">
    <location>
        <begin position="71"/>
        <end position="256"/>
    </location>
</feature>
<keyword evidence="4" id="KW-1185">Reference proteome</keyword>
<dbReference type="Proteomes" id="UP000253426">
    <property type="component" value="Unassembled WGS sequence"/>
</dbReference>
<name>A0A366HT09_9BACT</name>
<dbReference type="InterPro" id="IPR010496">
    <property type="entry name" value="AL/BT2_dom"/>
</dbReference>
<evidence type="ECO:0000313" key="4">
    <source>
        <dbReference type="Proteomes" id="UP000253426"/>
    </source>
</evidence>
<feature type="region of interest" description="Disordered" evidence="1">
    <location>
        <begin position="11"/>
        <end position="70"/>
    </location>
</feature>
<dbReference type="Gene3D" id="2.60.120.560">
    <property type="entry name" value="Exo-inulinase, domain 1"/>
    <property type="match status" value="1"/>
</dbReference>
<evidence type="ECO:0000259" key="2">
    <source>
        <dbReference type="Pfam" id="PF06439"/>
    </source>
</evidence>
<sequence>MGIACSGLLLGNAFAQSPTPATKEEKKPQEKKEKRMTPDGKWEVHSMTRPKPPVVEPKYDGQPVPAPAGALVLFGGKDLSKWSSSPRKDSPDQSAEPKWKLQDGYMEIVGRSGSLKSKDTIKGDVHLHIEWATPAEVVGNGQGRGNSGVYLGGYPEVQVLDSYQNETYADGQAASLYGHYPPTVNASRKPGEWQSYDIIAERAKVENGKVVRKARITVKHNGVVVHDKVELDTRTMEGQISLQDHLNPVRYRNIWVLPLRNEEPKS</sequence>
<dbReference type="AlphaFoldDB" id="A0A366HT09"/>